<feature type="transmembrane region" description="Helical" evidence="1">
    <location>
        <begin position="122"/>
        <end position="143"/>
    </location>
</feature>
<reference evidence="3" key="1">
    <citation type="submission" date="2023-07" db="EMBL/GenBank/DDBJ databases">
        <title>Genome content predicts the carbon catabolic preferences of heterotrophic bacteria.</title>
        <authorList>
            <person name="Gralka M."/>
        </authorList>
    </citation>
    <scope>NUCLEOTIDE SEQUENCE</scope>
    <source>
        <strain evidence="3">G2M05</strain>
    </source>
</reference>
<evidence type="ECO:0000313" key="4">
    <source>
        <dbReference type="Proteomes" id="UP001170624"/>
    </source>
</evidence>
<keyword evidence="1" id="KW-0812">Transmembrane</keyword>
<comment type="caution">
    <text evidence="3">The sequence shown here is derived from an EMBL/GenBank/DDBJ whole genome shotgun (WGS) entry which is preliminary data.</text>
</comment>
<dbReference type="Pfam" id="PF01478">
    <property type="entry name" value="Peptidase_A24"/>
    <property type="match status" value="1"/>
</dbReference>
<dbReference type="Proteomes" id="UP001170624">
    <property type="component" value="Unassembled WGS sequence"/>
</dbReference>
<dbReference type="EMBL" id="JAUOPU010000008">
    <property type="protein sequence ID" value="MDO6542893.1"/>
    <property type="molecule type" value="Genomic_DNA"/>
</dbReference>
<keyword evidence="1" id="KW-0472">Membrane</keyword>
<keyword evidence="3" id="KW-0378">Hydrolase</keyword>
<protein>
    <submittedName>
        <fullName evidence="3">Prepilin peptidase</fullName>
        <ecNumber evidence="3">3.4.23.43</ecNumber>
    </submittedName>
</protein>
<organism evidence="3 4">
    <name type="scientific">Photobacterium sanguinicancri</name>
    <dbReference type="NCBI Taxonomy" id="875932"/>
    <lineage>
        <taxon>Bacteria</taxon>
        <taxon>Pseudomonadati</taxon>
        <taxon>Pseudomonadota</taxon>
        <taxon>Gammaproteobacteria</taxon>
        <taxon>Vibrionales</taxon>
        <taxon>Vibrionaceae</taxon>
        <taxon>Photobacterium</taxon>
    </lineage>
</organism>
<feature type="domain" description="Prepilin type IV endopeptidase peptidase" evidence="2">
    <location>
        <begin position="4"/>
        <end position="101"/>
    </location>
</feature>
<dbReference type="GO" id="GO:0004190">
    <property type="term" value="F:aspartic-type endopeptidase activity"/>
    <property type="evidence" value="ECO:0007669"/>
    <property type="project" value="UniProtKB-EC"/>
</dbReference>
<feature type="transmembrane region" description="Helical" evidence="1">
    <location>
        <begin position="88"/>
        <end position="110"/>
    </location>
</feature>
<feature type="transmembrane region" description="Helical" evidence="1">
    <location>
        <begin position="26"/>
        <end position="44"/>
    </location>
</feature>
<evidence type="ECO:0000256" key="1">
    <source>
        <dbReference type="SAM" id="Phobius"/>
    </source>
</evidence>
<proteinExistence type="predicted"/>
<keyword evidence="1" id="KW-1133">Transmembrane helix</keyword>
<gene>
    <name evidence="3" type="ORF">Q4568_10130</name>
</gene>
<sequence length="144" mass="16074">MIYLLLTIVSAIICYSDFKYRKISNKAILCVFLLSSSLSIKYGFFIQSIKISFLIFVIGFFLTKIKIIGGGDIKLISTLSLAIHGDVIWLFFIMIGFFGGVQLSMEYLYCIIKNKKTPFDKGVPYGIAISLSGLLAIFLSIILS</sequence>
<dbReference type="RefSeq" id="WP_261858136.1">
    <property type="nucleotide sequence ID" value="NZ_AP024850.1"/>
</dbReference>
<dbReference type="GO" id="GO:0016020">
    <property type="term" value="C:membrane"/>
    <property type="evidence" value="ECO:0007669"/>
    <property type="project" value="InterPro"/>
</dbReference>
<feature type="transmembrane region" description="Helical" evidence="1">
    <location>
        <begin position="51"/>
        <end position="68"/>
    </location>
</feature>
<dbReference type="InterPro" id="IPR000045">
    <property type="entry name" value="Prepilin_IV_endopep_pep"/>
</dbReference>
<evidence type="ECO:0000313" key="3">
    <source>
        <dbReference type="EMBL" id="MDO6542893.1"/>
    </source>
</evidence>
<evidence type="ECO:0000259" key="2">
    <source>
        <dbReference type="Pfam" id="PF01478"/>
    </source>
</evidence>
<dbReference type="Gene3D" id="1.20.120.1220">
    <property type="match status" value="1"/>
</dbReference>
<name>A0AAW7Y6E7_9GAMM</name>
<dbReference type="EC" id="3.4.23.43" evidence="3"/>
<dbReference type="AlphaFoldDB" id="A0AAW7Y6E7"/>
<accession>A0AAW7Y6E7</accession>